<reference evidence="1" key="1">
    <citation type="submission" date="2022-08" db="EMBL/GenBank/DDBJ databases">
        <title>A Global Phylogenomic Analysis of the Shiitake Genus Lentinula.</title>
        <authorList>
            <consortium name="DOE Joint Genome Institute"/>
            <person name="Sierra-Patev S."/>
            <person name="Min B."/>
            <person name="Naranjo-Ortiz M."/>
            <person name="Looney B."/>
            <person name="Konkel Z."/>
            <person name="Slot J.C."/>
            <person name="Sakamoto Y."/>
            <person name="Steenwyk J.L."/>
            <person name="Rokas A."/>
            <person name="Carro J."/>
            <person name="Camarero S."/>
            <person name="Ferreira P."/>
            <person name="Molpeceres G."/>
            <person name="Ruiz-Duenas F.J."/>
            <person name="Serrano A."/>
            <person name="Henrissat B."/>
            <person name="Drula E."/>
            <person name="Hughes K.W."/>
            <person name="Mata J.L."/>
            <person name="Ishikawa N.K."/>
            <person name="Vargas-Isla R."/>
            <person name="Ushijima S."/>
            <person name="Smith C.A."/>
            <person name="Ahrendt S."/>
            <person name="Andreopoulos W."/>
            <person name="He G."/>
            <person name="Labutti K."/>
            <person name="Lipzen A."/>
            <person name="Ng V."/>
            <person name="Riley R."/>
            <person name="Sandor L."/>
            <person name="Barry K."/>
            <person name="Martinez A.T."/>
            <person name="Xiao Y."/>
            <person name="Gibbons J.G."/>
            <person name="Terashima K."/>
            <person name="Grigoriev I.V."/>
            <person name="Hibbett D.S."/>
        </authorList>
    </citation>
    <scope>NUCLEOTIDE SEQUENCE</scope>
    <source>
        <strain evidence="1">RHP3577 ss4</strain>
    </source>
</reference>
<protein>
    <submittedName>
        <fullName evidence="1">Uncharacterized protein</fullName>
    </submittedName>
</protein>
<name>A0ABQ8VJR7_9AGAR</name>
<evidence type="ECO:0000313" key="2">
    <source>
        <dbReference type="Proteomes" id="UP001150217"/>
    </source>
</evidence>
<evidence type="ECO:0000313" key="1">
    <source>
        <dbReference type="EMBL" id="KAJ4496624.1"/>
    </source>
</evidence>
<dbReference type="Proteomes" id="UP001150217">
    <property type="component" value="Unassembled WGS sequence"/>
</dbReference>
<organism evidence="1 2">
    <name type="scientific">Lentinula lateritia</name>
    <dbReference type="NCBI Taxonomy" id="40482"/>
    <lineage>
        <taxon>Eukaryota</taxon>
        <taxon>Fungi</taxon>
        <taxon>Dikarya</taxon>
        <taxon>Basidiomycota</taxon>
        <taxon>Agaricomycotina</taxon>
        <taxon>Agaricomycetes</taxon>
        <taxon>Agaricomycetidae</taxon>
        <taxon>Agaricales</taxon>
        <taxon>Marasmiineae</taxon>
        <taxon>Omphalotaceae</taxon>
        <taxon>Lentinula</taxon>
    </lineage>
</organism>
<keyword evidence="2" id="KW-1185">Reference proteome</keyword>
<comment type="caution">
    <text evidence="1">The sequence shown here is derived from an EMBL/GenBank/DDBJ whole genome shotgun (WGS) entry which is preliminary data.</text>
</comment>
<dbReference type="EMBL" id="JANVFT010000026">
    <property type="protein sequence ID" value="KAJ4496624.1"/>
    <property type="molecule type" value="Genomic_DNA"/>
</dbReference>
<sequence>MDMNMEYEDPYITAAKRRVEEQQQAAMTTGVPLLSPTPTSTPTSPAGTEFVFHPGVTRSRSEFEAADDFPGFSVSGNHQAFTQDRAQELLNTRNLTPESIAEVQEFMRGTDAVEIYAYKHEQLGQKVLDIMRELKIADLPPAHDTGRCKVVTAECGSAFTQCRHGIKDKIAASLKSKIDIATLTRQIIQGTKARPTLALYIRFAMLRHVYTETESTKQLQEAGVAAGETPPTNTKKKGRKYESALDDFWGLVDKKLEFYRTQVPDAATRFEVYNGIYKKDCELYPRAASMEADLTVREKDVEPWLQTLQARAQIALSQ</sequence>
<accession>A0ABQ8VJR7</accession>
<gene>
    <name evidence="1" type="ORF">C8R41DRAFT_866029</name>
</gene>
<proteinExistence type="predicted"/>